<name>A0A6J6LCX1_9ZZZZ</name>
<comment type="similarity">
    <text evidence="1">Belongs to the class-III pyridoxal-phosphate-dependent aminotransferase family.</text>
</comment>
<dbReference type="GO" id="GO:0005739">
    <property type="term" value="C:mitochondrion"/>
    <property type="evidence" value="ECO:0007669"/>
    <property type="project" value="TreeGrafter"/>
</dbReference>
<evidence type="ECO:0000313" key="3">
    <source>
        <dbReference type="EMBL" id="CAB4659068.1"/>
    </source>
</evidence>
<proteinExistence type="inferred from homology"/>
<accession>A0A6J6LCX1</accession>
<dbReference type="PANTHER" id="PTHR45688:SF13">
    <property type="entry name" value="ALANINE--GLYOXYLATE AMINOTRANSFERASE 2-LIKE"/>
    <property type="match status" value="1"/>
</dbReference>
<reference evidence="3" key="1">
    <citation type="submission" date="2020-05" db="EMBL/GenBank/DDBJ databases">
        <authorList>
            <person name="Chiriac C."/>
            <person name="Salcher M."/>
            <person name="Ghai R."/>
            <person name="Kavagutti S V."/>
        </authorList>
    </citation>
    <scope>NUCLEOTIDE SEQUENCE</scope>
</reference>
<dbReference type="InterPro" id="IPR015422">
    <property type="entry name" value="PyrdxlP-dep_Trfase_small"/>
</dbReference>
<organism evidence="3">
    <name type="scientific">freshwater metagenome</name>
    <dbReference type="NCBI Taxonomy" id="449393"/>
    <lineage>
        <taxon>unclassified sequences</taxon>
        <taxon>metagenomes</taxon>
        <taxon>ecological metagenomes</taxon>
    </lineage>
</organism>
<evidence type="ECO:0000256" key="1">
    <source>
        <dbReference type="ARBA" id="ARBA00008954"/>
    </source>
</evidence>
<gene>
    <name evidence="3" type="ORF">UFOPK2237_00956</name>
</gene>
<dbReference type="AlphaFoldDB" id="A0A6J6LCX1"/>
<dbReference type="GO" id="GO:0030170">
    <property type="term" value="F:pyridoxal phosphate binding"/>
    <property type="evidence" value="ECO:0007669"/>
    <property type="project" value="InterPro"/>
</dbReference>
<evidence type="ECO:0000256" key="2">
    <source>
        <dbReference type="ARBA" id="ARBA00022898"/>
    </source>
</evidence>
<dbReference type="Pfam" id="PF00202">
    <property type="entry name" value="Aminotran_3"/>
    <property type="match status" value="1"/>
</dbReference>
<dbReference type="InterPro" id="IPR015421">
    <property type="entry name" value="PyrdxlP-dep_Trfase_major"/>
</dbReference>
<dbReference type="Gene3D" id="3.40.640.10">
    <property type="entry name" value="Type I PLP-dependent aspartate aminotransferase-like (Major domain)"/>
    <property type="match status" value="1"/>
</dbReference>
<dbReference type="PANTHER" id="PTHR45688">
    <property type="match status" value="1"/>
</dbReference>
<protein>
    <submittedName>
        <fullName evidence="3">Unannotated protein</fullName>
    </submittedName>
</protein>
<dbReference type="InterPro" id="IPR005814">
    <property type="entry name" value="Aminotrans_3"/>
</dbReference>
<dbReference type="Gene3D" id="3.90.1150.10">
    <property type="entry name" value="Aspartate Aminotransferase, domain 1"/>
    <property type="match status" value="1"/>
</dbReference>
<dbReference type="SUPFAM" id="SSF53383">
    <property type="entry name" value="PLP-dependent transferases"/>
    <property type="match status" value="1"/>
</dbReference>
<sequence length="181" mass="19351">MGRMGSTFWGFELHDVVPDIVTIGKPLGSGHPLAAVVTTPEIANSFINGMEYFNTFGGNPVSAAIGQTVLDVIVDEALQRNALTVGNYLMNGVRELGKSIETIGDVRGSGLFIGVEFVTDRASQSPGTQITKDLIEFARENGVFLSSDGPADNVLKIKPPMIIGKAEVDQFLDVLQRGLSR</sequence>
<dbReference type="EMBL" id="CAEZWI010000132">
    <property type="protein sequence ID" value="CAB4659068.1"/>
    <property type="molecule type" value="Genomic_DNA"/>
</dbReference>
<keyword evidence="2" id="KW-0663">Pyridoxal phosphate</keyword>
<dbReference type="InterPro" id="IPR015424">
    <property type="entry name" value="PyrdxlP-dep_Trfase"/>
</dbReference>
<dbReference type="GO" id="GO:0008483">
    <property type="term" value="F:transaminase activity"/>
    <property type="evidence" value="ECO:0007669"/>
    <property type="project" value="InterPro"/>
</dbReference>